<dbReference type="SUPFAM" id="SSF53067">
    <property type="entry name" value="Actin-like ATPase domain"/>
    <property type="match status" value="2"/>
</dbReference>
<dbReference type="InterPro" id="IPR000577">
    <property type="entry name" value="Carb_kinase_FGGY"/>
</dbReference>
<dbReference type="CDD" id="cd07804">
    <property type="entry name" value="ASKHA_NBD_FGGY_RrXK-like"/>
    <property type="match status" value="1"/>
</dbReference>
<dbReference type="InterPro" id="IPR050406">
    <property type="entry name" value="FGGY_Carb_Kinase"/>
</dbReference>
<gene>
    <name evidence="6" type="ORF">IPF40_02735</name>
</gene>
<evidence type="ECO:0000256" key="3">
    <source>
        <dbReference type="ARBA" id="ARBA00022777"/>
    </source>
</evidence>
<dbReference type="Proteomes" id="UP000718281">
    <property type="component" value="Unassembled WGS sequence"/>
</dbReference>
<dbReference type="Pfam" id="PF02782">
    <property type="entry name" value="FGGY_C"/>
    <property type="match status" value="1"/>
</dbReference>
<evidence type="ECO:0000256" key="2">
    <source>
        <dbReference type="ARBA" id="ARBA00022679"/>
    </source>
</evidence>
<dbReference type="Pfam" id="PF00370">
    <property type="entry name" value="FGGY_N"/>
    <property type="match status" value="1"/>
</dbReference>
<evidence type="ECO:0000313" key="7">
    <source>
        <dbReference type="Proteomes" id="UP000718281"/>
    </source>
</evidence>
<dbReference type="GO" id="GO:0016301">
    <property type="term" value="F:kinase activity"/>
    <property type="evidence" value="ECO:0007669"/>
    <property type="project" value="UniProtKB-KW"/>
</dbReference>
<dbReference type="GO" id="GO:0005975">
    <property type="term" value="P:carbohydrate metabolic process"/>
    <property type="evidence" value="ECO:0007669"/>
    <property type="project" value="InterPro"/>
</dbReference>
<feature type="domain" description="Carbohydrate kinase FGGY N-terminal" evidence="4">
    <location>
        <begin position="12"/>
        <end position="251"/>
    </location>
</feature>
<protein>
    <recommendedName>
        <fullName evidence="8">Carbohydrate kinase</fullName>
    </recommendedName>
</protein>
<organism evidence="6 7">
    <name type="scientific">Candidatus Phosphoribacter hodrii</name>
    <dbReference type="NCBI Taxonomy" id="2953743"/>
    <lineage>
        <taxon>Bacteria</taxon>
        <taxon>Bacillati</taxon>
        <taxon>Actinomycetota</taxon>
        <taxon>Actinomycetes</taxon>
        <taxon>Micrococcales</taxon>
        <taxon>Dermatophilaceae</taxon>
        <taxon>Candidatus Phosphoribacter</taxon>
    </lineage>
</organism>
<reference evidence="6 7" key="1">
    <citation type="submission" date="2020-10" db="EMBL/GenBank/DDBJ databases">
        <title>Connecting structure to function with the recovery of over 1000 high-quality activated sludge metagenome-assembled genomes encoding full-length rRNA genes using long-read sequencing.</title>
        <authorList>
            <person name="Singleton C.M."/>
            <person name="Petriglieri F."/>
            <person name="Kristensen J.M."/>
            <person name="Kirkegaard R.H."/>
            <person name="Michaelsen T.Y."/>
            <person name="Andersen M.H."/>
            <person name="Karst S.M."/>
            <person name="Dueholm M.S."/>
            <person name="Nielsen P.H."/>
            <person name="Albertsen M."/>
        </authorList>
    </citation>
    <scope>NUCLEOTIDE SEQUENCE [LARGE SCALE GENOMIC DNA]</scope>
    <source>
        <strain evidence="6">AalE_18-Q3-R2-46_BAT3C.188</strain>
    </source>
</reference>
<keyword evidence="2" id="KW-0808">Transferase</keyword>
<accession>A0A934X3W7</accession>
<dbReference type="Gene3D" id="3.30.420.40">
    <property type="match status" value="2"/>
</dbReference>
<evidence type="ECO:0000259" key="4">
    <source>
        <dbReference type="Pfam" id="PF00370"/>
    </source>
</evidence>
<proteinExistence type="inferred from homology"/>
<evidence type="ECO:0000256" key="1">
    <source>
        <dbReference type="ARBA" id="ARBA00009156"/>
    </source>
</evidence>
<dbReference type="PANTHER" id="PTHR43095">
    <property type="entry name" value="SUGAR KINASE"/>
    <property type="match status" value="1"/>
</dbReference>
<evidence type="ECO:0000313" key="6">
    <source>
        <dbReference type="EMBL" id="MBK6299999.1"/>
    </source>
</evidence>
<dbReference type="InterPro" id="IPR018484">
    <property type="entry name" value="FGGY_N"/>
</dbReference>
<comment type="caution">
    <text evidence="6">The sequence shown here is derived from an EMBL/GenBank/DDBJ whole genome shotgun (WGS) entry which is preliminary data.</text>
</comment>
<sequence>MRSALGADRPFLGVDIGTFEAKGVLATADGTVLARARRRHGLLTPAEGHVEHDPEAVWWDGLCAVAAELMARPEARGGVEAVGVSGIGPCVLPVDAELRPLRSAILYGVDSRAGRQIDSLTARLGPGEIFRRSGNSLSSQSAAPKIAWLRDEEPANWEAARWFLTCQSFLVARLTGEVVIDHATAGYFHPIYDIATQQWDLSDCDDIVDEARLPRLAWSSEIAGTVTSAAHRATGIPEGTRVIVGTADAPAEAVAAGVIDPGSVMAMYGSSGFFIRVGDTLVTDHTLWAAPFVFPGTFVLAAGVATSGTATRWIAEVLDIVGDTDQQTFATLIGLAQQATPGSRGLLALPHFSGERTPFHDPQSRAAFVGLGLSHGRPELARGVIEGVAHATAAALAAYGKAGAPVHRVAAIGGGTKNDILLRSVSAIAGVTQTVVDSDGAALGDAALAALAVGAVDSRAQLAAWARIREVVDPDPALSDVLVPDHARFLTLYSALCQWRAR</sequence>
<dbReference type="InterPro" id="IPR018485">
    <property type="entry name" value="FGGY_C"/>
</dbReference>
<dbReference type="InterPro" id="IPR043129">
    <property type="entry name" value="ATPase_NBD"/>
</dbReference>
<name>A0A934X3W7_9MICO</name>
<feature type="domain" description="Carbohydrate kinase FGGY C-terminal" evidence="5">
    <location>
        <begin position="265"/>
        <end position="452"/>
    </location>
</feature>
<dbReference type="AlphaFoldDB" id="A0A934X3W7"/>
<dbReference type="PIRSF" id="PIRSF000538">
    <property type="entry name" value="GlpK"/>
    <property type="match status" value="1"/>
</dbReference>
<dbReference type="EMBL" id="JADIXZ010000002">
    <property type="protein sequence ID" value="MBK6299999.1"/>
    <property type="molecule type" value="Genomic_DNA"/>
</dbReference>
<evidence type="ECO:0000259" key="5">
    <source>
        <dbReference type="Pfam" id="PF02782"/>
    </source>
</evidence>
<keyword evidence="3" id="KW-0418">Kinase</keyword>
<comment type="similarity">
    <text evidence="1">Belongs to the FGGY kinase family.</text>
</comment>
<evidence type="ECO:0008006" key="8">
    <source>
        <dbReference type="Google" id="ProtNLM"/>
    </source>
</evidence>